<evidence type="ECO:0000256" key="8">
    <source>
        <dbReference type="ARBA" id="ARBA00023170"/>
    </source>
</evidence>
<dbReference type="OrthoDB" id="5771769at2759"/>
<proteinExistence type="inferred from homology"/>
<evidence type="ECO:0000256" key="4">
    <source>
        <dbReference type="ARBA" id="ARBA00022833"/>
    </source>
</evidence>
<dbReference type="InterPro" id="IPR013088">
    <property type="entry name" value="Znf_NHR/GATA"/>
</dbReference>
<keyword evidence="2" id="KW-0479">Metal-binding</keyword>
<evidence type="ECO:0000256" key="7">
    <source>
        <dbReference type="ARBA" id="ARBA00023163"/>
    </source>
</evidence>
<keyword evidence="11" id="KW-1185">Reference proteome</keyword>
<evidence type="ECO:0000313" key="10">
    <source>
        <dbReference type="EnsemblMetazoa" id="PPA33804.1"/>
    </source>
</evidence>
<dbReference type="SUPFAM" id="SSF48508">
    <property type="entry name" value="Nuclear receptor ligand-binding domain"/>
    <property type="match status" value="1"/>
</dbReference>
<sequence>MSTTASSFVNDDAFFTSPKGRARSAPYMPSYMQDGQLCSVCGDLATGLHYSAITCEGCKGFFRRTAQRRLVYECKDEEKCVINKDTRNFCQRCRLLKCYTVGMSAELVLNERERVCKRQLIMENRKCRSIQSVCASLVEPFPHLLEAAKALMPTTNSITRSYLSIIEGDHAPEEDLEQAVPVLMKRVRQFASVLPGVEGLDDTALTKLCTDKFFGVQLFRFAAAFDAEKEAMCPTKDVSITPSILAPHLPAHLISALFAHARTIAELELTDQSIAVMTALMLTVPGDEMDSPLTQCEASLFVQLYGLVDAESDVVPVAFRWPRYLALVHQFRRDSDRILTALNELSNEGSRLFAKLLSI</sequence>
<dbReference type="GO" id="GO:0030522">
    <property type="term" value="P:intracellular receptor signaling pathway"/>
    <property type="evidence" value="ECO:0000318"/>
    <property type="project" value="GO_Central"/>
</dbReference>
<dbReference type="GO" id="GO:0000122">
    <property type="term" value="P:negative regulation of transcription by RNA polymerase II"/>
    <property type="evidence" value="ECO:0000318"/>
    <property type="project" value="GO_Central"/>
</dbReference>
<dbReference type="GO" id="GO:0004879">
    <property type="term" value="F:nuclear receptor activity"/>
    <property type="evidence" value="ECO:0000318"/>
    <property type="project" value="GO_Central"/>
</dbReference>
<dbReference type="SUPFAM" id="SSF57716">
    <property type="entry name" value="Glucocorticoid receptor-like (DNA-binding domain)"/>
    <property type="match status" value="1"/>
</dbReference>
<reference evidence="11" key="1">
    <citation type="journal article" date="2008" name="Nat. Genet.">
        <title>The Pristionchus pacificus genome provides a unique perspective on nematode lifestyle and parasitism.</title>
        <authorList>
            <person name="Dieterich C."/>
            <person name="Clifton S.W."/>
            <person name="Schuster L.N."/>
            <person name="Chinwalla A."/>
            <person name="Delehaunty K."/>
            <person name="Dinkelacker I."/>
            <person name="Fulton L."/>
            <person name="Fulton R."/>
            <person name="Godfrey J."/>
            <person name="Minx P."/>
            <person name="Mitreva M."/>
            <person name="Roeseler W."/>
            <person name="Tian H."/>
            <person name="Witte H."/>
            <person name="Yang S.P."/>
            <person name="Wilson R.K."/>
            <person name="Sommer R.J."/>
        </authorList>
    </citation>
    <scope>NUCLEOTIDE SEQUENCE [LARGE SCALE GENOMIC DNA]</scope>
    <source>
        <strain evidence="11">PS312</strain>
    </source>
</reference>
<dbReference type="AlphaFoldDB" id="A0A2A6BTX7"/>
<dbReference type="Gene3D" id="3.30.50.10">
    <property type="entry name" value="Erythroid Transcription Factor GATA-1, subunit A"/>
    <property type="match status" value="1"/>
</dbReference>
<organism evidence="10 11">
    <name type="scientific">Pristionchus pacificus</name>
    <name type="common">Parasitic nematode worm</name>
    <dbReference type="NCBI Taxonomy" id="54126"/>
    <lineage>
        <taxon>Eukaryota</taxon>
        <taxon>Metazoa</taxon>
        <taxon>Ecdysozoa</taxon>
        <taxon>Nematoda</taxon>
        <taxon>Chromadorea</taxon>
        <taxon>Rhabditida</taxon>
        <taxon>Rhabditina</taxon>
        <taxon>Diplogasteromorpha</taxon>
        <taxon>Diplogasteroidea</taxon>
        <taxon>Neodiplogasteridae</taxon>
        <taxon>Pristionchus</taxon>
    </lineage>
</organism>
<keyword evidence="8" id="KW-0675">Receptor</keyword>
<dbReference type="GO" id="GO:0045944">
    <property type="term" value="P:positive regulation of transcription by RNA polymerase II"/>
    <property type="evidence" value="ECO:0000318"/>
    <property type="project" value="GO_Central"/>
</dbReference>
<accession>A0A2A6BTX7</accession>
<dbReference type="EnsemblMetazoa" id="PPA33804.1">
    <property type="protein sequence ID" value="PPA33804.1"/>
    <property type="gene ID" value="WBGene00272173"/>
</dbReference>
<evidence type="ECO:0000313" key="11">
    <source>
        <dbReference type="Proteomes" id="UP000005239"/>
    </source>
</evidence>
<protein>
    <submittedName>
        <fullName evidence="10">Nuclear receptor</fullName>
    </submittedName>
</protein>
<dbReference type="GO" id="GO:0030154">
    <property type="term" value="P:cell differentiation"/>
    <property type="evidence" value="ECO:0000318"/>
    <property type="project" value="GO_Central"/>
</dbReference>
<dbReference type="PRINTS" id="PR00546">
    <property type="entry name" value="THYROIDHORMR"/>
</dbReference>
<dbReference type="PROSITE" id="PS51030">
    <property type="entry name" value="NUCLEAR_REC_DBD_2"/>
    <property type="match status" value="1"/>
</dbReference>
<dbReference type="InterPro" id="IPR035500">
    <property type="entry name" value="NHR-like_dom_sf"/>
</dbReference>
<dbReference type="PANTHER" id="PTHR24082">
    <property type="entry name" value="NUCLEAR HORMONE RECEPTOR"/>
    <property type="match status" value="1"/>
</dbReference>
<dbReference type="PANTHER" id="PTHR24082:SF473">
    <property type="entry name" value="ECDYSONE-INDUCED PROTEIN 75B, ISOFORM B"/>
    <property type="match status" value="1"/>
</dbReference>
<dbReference type="GO" id="GO:0008270">
    <property type="term" value="F:zinc ion binding"/>
    <property type="evidence" value="ECO:0007669"/>
    <property type="project" value="UniProtKB-KW"/>
</dbReference>
<evidence type="ECO:0000256" key="5">
    <source>
        <dbReference type="ARBA" id="ARBA00023015"/>
    </source>
</evidence>
<evidence type="ECO:0000256" key="6">
    <source>
        <dbReference type="ARBA" id="ARBA00023125"/>
    </source>
</evidence>
<dbReference type="PROSITE" id="PS00031">
    <property type="entry name" value="NUCLEAR_REC_DBD_1"/>
    <property type="match status" value="1"/>
</dbReference>
<evidence type="ECO:0000256" key="1">
    <source>
        <dbReference type="ARBA" id="ARBA00005993"/>
    </source>
</evidence>
<evidence type="ECO:0000256" key="3">
    <source>
        <dbReference type="ARBA" id="ARBA00022771"/>
    </source>
</evidence>
<comment type="similarity">
    <text evidence="1">Belongs to the nuclear hormone receptor family.</text>
</comment>
<keyword evidence="5" id="KW-0805">Transcription regulation</keyword>
<gene>
    <name evidence="10" type="primary">WBGene00272173</name>
</gene>
<dbReference type="PRINTS" id="PR00047">
    <property type="entry name" value="STROIDFINGER"/>
</dbReference>
<dbReference type="GO" id="GO:0005634">
    <property type="term" value="C:nucleus"/>
    <property type="evidence" value="ECO:0000318"/>
    <property type="project" value="GO_Central"/>
</dbReference>
<reference evidence="10" key="2">
    <citation type="submission" date="2022-06" db="UniProtKB">
        <authorList>
            <consortium name="EnsemblMetazoa"/>
        </authorList>
    </citation>
    <scope>IDENTIFICATION</scope>
    <source>
        <strain evidence="10">PS312</strain>
    </source>
</reference>
<keyword evidence="6" id="KW-0238">DNA-binding</keyword>
<dbReference type="Gene3D" id="1.10.565.10">
    <property type="entry name" value="Retinoid X Receptor"/>
    <property type="match status" value="1"/>
</dbReference>
<dbReference type="PROSITE" id="PS51843">
    <property type="entry name" value="NR_LBD"/>
    <property type="match status" value="1"/>
</dbReference>
<keyword evidence="9" id="KW-0539">Nucleus</keyword>
<dbReference type="InterPro" id="IPR001628">
    <property type="entry name" value="Znf_hrmn_rcpt"/>
</dbReference>
<dbReference type="Proteomes" id="UP000005239">
    <property type="component" value="Unassembled WGS sequence"/>
</dbReference>
<dbReference type="GO" id="GO:0000978">
    <property type="term" value="F:RNA polymerase II cis-regulatory region sequence-specific DNA binding"/>
    <property type="evidence" value="ECO:0000318"/>
    <property type="project" value="GO_Central"/>
</dbReference>
<dbReference type="InterPro" id="IPR001728">
    <property type="entry name" value="ThyrH_rcpt"/>
</dbReference>
<accession>A0A8R1YN65</accession>
<dbReference type="Pfam" id="PF00105">
    <property type="entry name" value="zf-C4"/>
    <property type="match status" value="1"/>
</dbReference>
<name>A0A2A6BTX7_PRIPA</name>
<dbReference type="GO" id="GO:0009755">
    <property type="term" value="P:hormone-mediated signaling pathway"/>
    <property type="evidence" value="ECO:0000318"/>
    <property type="project" value="GO_Central"/>
</dbReference>
<keyword evidence="3" id="KW-0863">Zinc-finger</keyword>
<dbReference type="SMART" id="SM00399">
    <property type="entry name" value="ZnF_C4"/>
    <property type="match status" value="1"/>
</dbReference>
<evidence type="ECO:0000256" key="9">
    <source>
        <dbReference type="ARBA" id="ARBA00023242"/>
    </source>
</evidence>
<evidence type="ECO:0000256" key="2">
    <source>
        <dbReference type="ARBA" id="ARBA00022723"/>
    </source>
</evidence>
<dbReference type="InterPro" id="IPR000536">
    <property type="entry name" value="Nucl_hrmn_rcpt_lig-bd"/>
</dbReference>
<dbReference type="InterPro" id="IPR050234">
    <property type="entry name" value="Nuclear_hormone_rcpt_NR1"/>
</dbReference>
<keyword evidence="4" id="KW-0862">Zinc</keyword>
<keyword evidence="7" id="KW-0804">Transcription</keyword>